<dbReference type="EMBL" id="JBHSCZ010000002">
    <property type="protein sequence ID" value="MFC4262763.1"/>
    <property type="molecule type" value="Genomic_DNA"/>
</dbReference>
<comment type="caution">
    <text evidence="3">The sequence shown here is derived from an EMBL/GenBank/DDBJ whole genome shotgun (WGS) entry which is preliminary data.</text>
</comment>
<dbReference type="Gene3D" id="2.60.40.3140">
    <property type="match status" value="1"/>
</dbReference>
<keyword evidence="4" id="KW-1185">Reference proteome</keyword>
<dbReference type="SUPFAM" id="SSF54001">
    <property type="entry name" value="Cysteine proteinases"/>
    <property type="match status" value="1"/>
</dbReference>
<accession>A0ABV8QSX5</accession>
<gene>
    <name evidence="3" type="ORF">ACFOWM_07740</name>
</gene>
<feature type="domain" description="DUF3857" evidence="2">
    <location>
        <begin position="62"/>
        <end position="218"/>
    </location>
</feature>
<organism evidence="3 4">
    <name type="scientific">Ferruginibacter yonginensis</name>
    <dbReference type="NCBI Taxonomy" id="1310416"/>
    <lineage>
        <taxon>Bacteria</taxon>
        <taxon>Pseudomonadati</taxon>
        <taxon>Bacteroidota</taxon>
        <taxon>Chitinophagia</taxon>
        <taxon>Chitinophagales</taxon>
        <taxon>Chitinophagaceae</taxon>
        <taxon>Ferruginibacter</taxon>
    </lineage>
</organism>
<dbReference type="Gene3D" id="2.60.120.1130">
    <property type="match status" value="1"/>
</dbReference>
<proteinExistence type="predicted"/>
<evidence type="ECO:0000313" key="3">
    <source>
        <dbReference type="EMBL" id="MFC4262763.1"/>
    </source>
</evidence>
<sequence>MKINWISKTFLAFVYICNTSTIKAQQYAVNLIPEMLQKNAFAVKRFEEIKVTIKSTSKAFIKHKYAVTILSEAGAKAAQYQNSYDRLQTLSNIDGALFDANGKKIKSIKKKDIGDFSERDEVSLITDNRVKLHNFYYNQYPYTVEYEDEQELNGLFFLPSWQPVEDEHYSVQQSNFIVEMPETFVLRFKIIANVSQPIQTTSSGKKTYSWSVNNLTAVVHELYQPSWAEINPAVYIAPSQFELQQLKGDMSSWLQLGNFINQLNNNRQQLPDDVKQEVHRLTDPLKTPQEKVAVLYNYLQKNTRYISVQLGIGGWQPFDATYVATKKYGDCKALSNYMISLLKEAGVTANYVLINGGDNNDRPVWDDFAAPYFNHAIMCVPMQNDTTWLECTSQTVSAGYMGSFTGNRKALLIAPDGGHLVKTPTYKANDNLQLRNITATIDATGNLSAKVVTKFTGLQQDDIQQMMYGATLEQKKKYLNAAISLPTYEVVSFDYKDEKGVLPAVTEQLTITAPNYATVSGKRLFVTPNFFNKSGSKFEEGVQRTYDIVFPSSYIDVDSIQITIPDYYEVEALPKNVQLQSAFGTYNIQFVVSNNQIKVIRRNERKEGRYPRSSYAEVVKYYNDIFKADRGRIVLTKK</sequence>
<evidence type="ECO:0000259" key="1">
    <source>
        <dbReference type="Pfam" id="PF01841"/>
    </source>
</evidence>
<dbReference type="InterPro" id="IPR038765">
    <property type="entry name" value="Papain-like_cys_pep_sf"/>
</dbReference>
<name>A0ABV8QSX5_9BACT</name>
<dbReference type="InterPro" id="IPR024618">
    <property type="entry name" value="DUF3857"/>
</dbReference>
<dbReference type="Gene3D" id="3.10.620.30">
    <property type="match status" value="1"/>
</dbReference>
<protein>
    <submittedName>
        <fullName evidence="3">DUF3857 domain-containing protein</fullName>
    </submittedName>
</protein>
<evidence type="ECO:0000313" key="4">
    <source>
        <dbReference type="Proteomes" id="UP001595907"/>
    </source>
</evidence>
<dbReference type="RefSeq" id="WP_379708527.1">
    <property type="nucleotide sequence ID" value="NZ_JBHSCZ010000002.1"/>
</dbReference>
<dbReference type="Proteomes" id="UP001595907">
    <property type="component" value="Unassembled WGS sequence"/>
</dbReference>
<dbReference type="Pfam" id="PF01841">
    <property type="entry name" value="Transglut_core"/>
    <property type="match status" value="1"/>
</dbReference>
<reference evidence="4" key="1">
    <citation type="journal article" date="2019" name="Int. J. Syst. Evol. Microbiol.">
        <title>The Global Catalogue of Microorganisms (GCM) 10K type strain sequencing project: providing services to taxonomists for standard genome sequencing and annotation.</title>
        <authorList>
            <consortium name="The Broad Institute Genomics Platform"/>
            <consortium name="The Broad Institute Genome Sequencing Center for Infectious Disease"/>
            <person name="Wu L."/>
            <person name="Ma J."/>
        </authorList>
    </citation>
    <scope>NUCLEOTIDE SEQUENCE [LARGE SCALE GENOMIC DNA]</scope>
    <source>
        <strain evidence="4">CECT 8289</strain>
    </source>
</reference>
<dbReference type="InterPro" id="IPR002931">
    <property type="entry name" value="Transglutaminase-like"/>
</dbReference>
<dbReference type="Pfam" id="PF12969">
    <property type="entry name" value="DUF3857"/>
    <property type="match status" value="1"/>
</dbReference>
<feature type="domain" description="Transglutaminase-like" evidence="1">
    <location>
        <begin position="279"/>
        <end position="382"/>
    </location>
</feature>
<evidence type="ECO:0000259" key="2">
    <source>
        <dbReference type="Pfam" id="PF12969"/>
    </source>
</evidence>